<reference evidence="1 2" key="1">
    <citation type="submission" date="2018-06" db="EMBL/GenBank/DDBJ databases">
        <authorList>
            <consortium name="Pathogen Informatics"/>
            <person name="Doyle S."/>
        </authorList>
    </citation>
    <scope>NUCLEOTIDE SEQUENCE [LARGE SCALE GENOMIC DNA]</scope>
    <source>
        <strain evidence="1 2">NCTC12120</strain>
    </source>
</reference>
<protein>
    <submittedName>
        <fullName evidence="1">Uncharacterized protein</fullName>
    </submittedName>
</protein>
<sequence>MDYNLSKQSKIKYNEELLAESCIDNIDDVGTDERLTLEEYESLSHYQKFCIDNNLMLSDHSLYCNCYASSKDNIVIATTEKGVYGELYCTKWKMVLNRLKARVLACEKRCFLNIKLMVSFLTMIPRFVI</sequence>
<evidence type="ECO:0000313" key="2">
    <source>
        <dbReference type="Proteomes" id="UP000251197"/>
    </source>
</evidence>
<proteinExistence type="predicted"/>
<evidence type="ECO:0000313" key="1">
    <source>
        <dbReference type="EMBL" id="SQC91915.1"/>
    </source>
</evidence>
<accession>A0A2X3JAP1</accession>
<dbReference type="EMBL" id="UAVU01000008">
    <property type="protein sequence ID" value="SQC91915.1"/>
    <property type="molecule type" value="Genomic_DNA"/>
</dbReference>
<name>A0A2X3JAP1_9ENTR</name>
<dbReference type="AlphaFoldDB" id="A0A2X3JAP1"/>
<dbReference type="Proteomes" id="UP000251197">
    <property type="component" value="Unassembled WGS sequence"/>
</dbReference>
<organism evidence="1 2">
    <name type="scientific">Cedecea neteri</name>
    <dbReference type="NCBI Taxonomy" id="158822"/>
    <lineage>
        <taxon>Bacteria</taxon>
        <taxon>Pseudomonadati</taxon>
        <taxon>Pseudomonadota</taxon>
        <taxon>Gammaproteobacteria</taxon>
        <taxon>Enterobacterales</taxon>
        <taxon>Enterobacteriaceae</taxon>
        <taxon>Cedecea</taxon>
    </lineage>
</organism>
<gene>
    <name evidence="1" type="ORF">NCTC12120_05096</name>
</gene>